<sequence>MVFWALAILALFFPAVGQLVNITFVQLGSGRASVQNGPSHGGEDGASMETSGVRNDLKAVDCSLLWHGPIDSGPRADFGPVPAQGGQKVLEVVVGHRFSVTRAGSLEPLLQFDITSDVHHYSINESIAVGRPVPDPDSAEPSSCAADCRSAASCDQCVQLTGCGWSVVRQQCFPGHPFATENSECPETKSGTLQTWLEEAATLMDPEASGFGSASLRAAYRALQHANLQASSEGADPVVPTMDVPSSVFMAELAAKLDAVFDDADATELLAKSRHEIKTHRKVTMVKRCKLSDALPYISRGEPVVITDFFRDDPETHPVPHKWTLEYLKRFMHRGFYNVAADFKSVCCQYYEPRNISAQAGYPYPFNPRTHLYRDRFSGFVDTLRAKRTSDQKEPMLHYFHDVVMERDGKPVVAGQAAPPPLDADLAATLAALRPLAQRQAFFAGVANAKLWIGQRGVTMPLHYDSADNLYIMAWGRKRVTLAEPGQLRALYPFPNGHPHAGSSQVNISHPDWSKHPGFVDATLWETVIGPGGVFFLPGHWWHQFEQPFEDTASLNLWSYESPQAPPIPVRDERMRLNALHDYMEKQISSIFKNKAGMTLASLAAGRGGKKRLTQANETLHQAVETWRKWMLTLPNAGTPLPSAEALVQEFLELRHKHVMKERWPGWSPGVEWNMSALVALEPPELRARCVASTEKTATYASVCNWPA</sequence>
<proteinExistence type="predicted"/>
<name>A0ABP0SLQ4_9DINO</name>
<dbReference type="SUPFAM" id="SSF51197">
    <property type="entry name" value="Clavaminate synthase-like"/>
    <property type="match status" value="1"/>
</dbReference>
<dbReference type="Gene3D" id="2.60.120.10">
    <property type="entry name" value="Jelly Rolls"/>
    <property type="match status" value="1"/>
</dbReference>
<feature type="chain" id="PRO_5046812065" description="JmjC domain-containing protein" evidence="1">
    <location>
        <begin position="18"/>
        <end position="708"/>
    </location>
</feature>
<feature type="signal peptide" evidence="1">
    <location>
        <begin position="1"/>
        <end position="17"/>
    </location>
</feature>
<evidence type="ECO:0000313" key="4">
    <source>
        <dbReference type="Proteomes" id="UP001642484"/>
    </source>
</evidence>
<evidence type="ECO:0000259" key="2">
    <source>
        <dbReference type="PROSITE" id="PS51184"/>
    </source>
</evidence>
<organism evidence="3 4">
    <name type="scientific">Durusdinium trenchii</name>
    <dbReference type="NCBI Taxonomy" id="1381693"/>
    <lineage>
        <taxon>Eukaryota</taxon>
        <taxon>Sar</taxon>
        <taxon>Alveolata</taxon>
        <taxon>Dinophyceae</taxon>
        <taxon>Suessiales</taxon>
        <taxon>Symbiodiniaceae</taxon>
        <taxon>Durusdinium</taxon>
    </lineage>
</organism>
<reference evidence="3 4" key="1">
    <citation type="submission" date="2024-02" db="EMBL/GenBank/DDBJ databases">
        <authorList>
            <person name="Chen Y."/>
            <person name="Shah S."/>
            <person name="Dougan E. K."/>
            <person name="Thang M."/>
            <person name="Chan C."/>
        </authorList>
    </citation>
    <scope>NUCLEOTIDE SEQUENCE [LARGE SCALE GENOMIC DNA]</scope>
</reference>
<gene>
    <name evidence="3" type="ORF">CCMP2556_LOCUS52461</name>
</gene>
<dbReference type="Pfam" id="PF13621">
    <property type="entry name" value="Cupin_8"/>
    <property type="match status" value="1"/>
</dbReference>
<feature type="domain" description="JmjC" evidence="2">
    <location>
        <begin position="419"/>
        <end position="574"/>
    </location>
</feature>
<accession>A0ABP0SLQ4</accession>
<evidence type="ECO:0000313" key="3">
    <source>
        <dbReference type="EMBL" id="CAK9113334.1"/>
    </source>
</evidence>
<dbReference type="InterPro" id="IPR014710">
    <property type="entry name" value="RmlC-like_jellyroll"/>
</dbReference>
<dbReference type="InterPro" id="IPR041667">
    <property type="entry name" value="Cupin_8"/>
</dbReference>
<evidence type="ECO:0000256" key="1">
    <source>
        <dbReference type="SAM" id="SignalP"/>
    </source>
</evidence>
<dbReference type="PANTHER" id="PTHR12461:SF105">
    <property type="entry name" value="HYPOXIA-INDUCIBLE FACTOR 1-ALPHA INHIBITOR"/>
    <property type="match status" value="1"/>
</dbReference>
<comment type="caution">
    <text evidence="3">The sequence shown here is derived from an EMBL/GenBank/DDBJ whole genome shotgun (WGS) entry which is preliminary data.</text>
</comment>
<dbReference type="Proteomes" id="UP001642484">
    <property type="component" value="Unassembled WGS sequence"/>
</dbReference>
<dbReference type="EMBL" id="CAXAMN010027839">
    <property type="protein sequence ID" value="CAK9113334.1"/>
    <property type="molecule type" value="Genomic_DNA"/>
</dbReference>
<keyword evidence="1" id="KW-0732">Signal</keyword>
<protein>
    <recommendedName>
        <fullName evidence="2">JmjC domain-containing protein</fullName>
    </recommendedName>
</protein>
<dbReference type="SMART" id="SM00558">
    <property type="entry name" value="JmjC"/>
    <property type="match status" value="1"/>
</dbReference>
<dbReference type="PROSITE" id="PS51184">
    <property type="entry name" value="JMJC"/>
    <property type="match status" value="1"/>
</dbReference>
<dbReference type="PANTHER" id="PTHR12461">
    <property type="entry name" value="HYPOXIA-INDUCIBLE FACTOR 1 ALPHA INHIBITOR-RELATED"/>
    <property type="match status" value="1"/>
</dbReference>
<keyword evidence="4" id="KW-1185">Reference proteome</keyword>
<dbReference type="InterPro" id="IPR003347">
    <property type="entry name" value="JmjC_dom"/>
</dbReference>